<name>A0ABY4ISP9_9MICO</name>
<dbReference type="RefSeq" id="WP_247955799.1">
    <property type="nucleotide sequence ID" value="NZ_CP078077.1"/>
</dbReference>
<proteinExistence type="predicted"/>
<accession>A0ABY4ISP9</accession>
<sequence length="161" mass="16859">MVAAALSGCAPAPEATPTPTPAFASEEEAFAAAEEVYREYNEAGNARIAGESDPDPQDFLIGEALEADIDGIRFLQEEGLRLVGVNSLTSFTGVDASGLDSEPTISARICLDGSGLHVRDANDADVTPQDREEVVAQLVTFVRVGDQLKITTESAASADEC</sequence>
<dbReference type="Proteomes" id="UP000831963">
    <property type="component" value="Chromosome"/>
</dbReference>
<reference evidence="2 3" key="1">
    <citation type="submission" date="2021-06" db="EMBL/GenBank/DDBJ databases">
        <title>Genome-based taxonomic framework of Microbacterium strains isolated from marine environment, the description of four new species and reclassification of four preexisting species.</title>
        <authorList>
            <person name="Lee S.D."/>
            <person name="Kim S.-M."/>
            <person name="Byeon Y.-S."/>
            <person name="Yang H.L."/>
            <person name="Kim I.S."/>
        </authorList>
    </citation>
    <scope>NUCLEOTIDE SEQUENCE [LARGE SCALE GENOMIC DNA]</scope>
    <source>
        <strain evidence="2 3">SSW1-36</strain>
    </source>
</reference>
<protein>
    <submittedName>
        <fullName evidence="2">Uncharacterized protein</fullName>
    </submittedName>
</protein>
<evidence type="ECO:0000256" key="1">
    <source>
        <dbReference type="SAM" id="MobiDB-lite"/>
    </source>
</evidence>
<keyword evidence="3" id="KW-1185">Reference proteome</keyword>
<gene>
    <name evidence="2" type="ORF">KV396_11445</name>
</gene>
<evidence type="ECO:0000313" key="2">
    <source>
        <dbReference type="EMBL" id="UPL15057.1"/>
    </source>
</evidence>
<feature type="region of interest" description="Disordered" evidence="1">
    <location>
        <begin position="1"/>
        <end position="25"/>
    </location>
</feature>
<organism evidence="2 3">
    <name type="scientific">Microbacterium galbinum</name>
    <dbReference type="NCBI Taxonomy" id="2851646"/>
    <lineage>
        <taxon>Bacteria</taxon>
        <taxon>Bacillati</taxon>
        <taxon>Actinomycetota</taxon>
        <taxon>Actinomycetes</taxon>
        <taxon>Micrococcales</taxon>
        <taxon>Microbacteriaceae</taxon>
        <taxon>Microbacterium</taxon>
    </lineage>
</organism>
<dbReference type="EMBL" id="CP078077">
    <property type="protein sequence ID" value="UPL15057.1"/>
    <property type="molecule type" value="Genomic_DNA"/>
</dbReference>
<evidence type="ECO:0000313" key="3">
    <source>
        <dbReference type="Proteomes" id="UP000831963"/>
    </source>
</evidence>